<dbReference type="EMBL" id="JGYX01000006">
    <property type="protein sequence ID" value="KFI60208.1"/>
    <property type="molecule type" value="Genomic_DNA"/>
</dbReference>
<evidence type="ECO:0000259" key="2">
    <source>
        <dbReference type="Pfam" id="PF13462"/>
    </source>
</evidence>
<reference evidence="3 4" key="1">
    <citation type="submission" date="2014-03" db="EMBL/GenBank/DDBJ databases">
        <title>Genomics of Bifidobacteria.</title>
        <authorList>
            <person name="Ventura M."/>
            <person name="Milani C."/>
            <person name="Lugli G.A."/>
        </authorList>
    </citation>
    <scope>NUCLEOTIDE SEQUENCE [LARGE SCALE GENOMIC DNA]</scope>
    <source>
        <strain evidence="3 4">LMG 11586</strain>
    </source>
</reference>
<keyword evidence="1" id="KW-0472">Membrane</keyword>
<dbReference type="Gene3D" id="3.40.30.10">
    <property type="entry name" value="Glutaredoxin"/>
    <property type="match status" value="1"/>
</dbReference>
<evidence type="ECO:0000256" key="1">
    <source>
        <dbReference type="SAM" id="Phobius"/>
    </source>
</evidence>
<feature type="domain" description="Thioredoxin-like fold" evidence="2">
    <location>
        <begin position="112"/>
        <end position="277"/>
    </location>
</feature>
<dbReference type="AlphaFoldDB" id="A0A087AN58"/>
<organism evidence="3 4">
    <name type="scientific">Bifidobacterium pullorum subsp. gallinarum</name>
    <dbReference type="NCBI Taxonomy" id="78344"/>
    <lineage>
        <taxon>Bacteria</taxon>
        <taxon>Bacillati</taxon>
        <taxon>Actinomycetota</taxon>
        <taxon>Actinomycetes</taxon>
        <taxon>Bifidobacteriales</taxon>
        <taxon>Bifidobacteriaceae</taxon>
        <taxon>Bifidobacterium</taxon>
    </lineage>
</organism>
<dbReference type="InterPro" id="IPR012336">
    <property type="entry name" value="Thioredoxin-like_fold"/>
</dbReference>
<dbReference type="InterPro" id="IPR036249">
    <property type="entry name" value="Thioredoxin-like_sf"/>
</dbReference>
<dbReference type="RefSeq" id="WP_033507657.1">
    <property type="nucleotide sequence ID" value="NZ_JGYX01000006.1"/>
</dbReference>
<gene>
    <name evidence="3" type="ORF">BIGA_1711</name>
</gene>
<accession>A0A087AN58</accession>
<feature type="transmembrane region" description="Helical" evidence="1">
    <location>
        <begin position="41"/>
        <end position="62"/>
    </location>
</feature>
<dbReference type="Proteomes" id="UP000029046">
    <property type="component" value="Unassembled WGS sequence"/>
</dbReference>
<proteinExistence type="predicted"/>
<evidence type="ECO:0000313" key="4">
    <source>
        <dbReference type="Proteomes" id="UP000029046"/>
    </source>
</evidence>
<sequence length="325" mass="35107">MVQNTKKTEKRQSRAERRAAQEAAERAAALKAAKERKQQTIIGGIVVAIIAVLGIIAGVAIWRATHPNNPVAQMSIDEAYTQLQQVETKPAHIDDQGGILISKDGYDTAVEDAPTVSIYMDFLCPGCGNVHRELDPTLITMMEAGQINLDLHFMAFMDSLSTDDYSTRAANAALTIVDNDDDPGHLLTFVSNMYASDFQPQEGDAYVPVSDEQIREQAIAAGVSEDVADKMATDKYTEWLDAVDTYTPKREELFNTSGSLKGSMSTPTLTINGHFWDINELSFADVTMKDGLLTSLGIDEGDVGKAGVMPSIGADGEPISVSTGQ</sequence>
<dbReference type="eggNOG" id="COG1651">
    <property type="taxonomic scope" value="Bacteria"/>
</dbReference>
<comment type="caution">
    <text evidence="3">The sequence shown here is derived from an EMBL/GenBank/DDBJ whole genome shotgun (WGS) entry which is preliminary data.</text>
</comment>
<dbReference type="OrthoDB" id="117402at2"/>
<evidence type="ECO:0000313" key="3">
    <source>
        <dbReference type="EMBL" id="KFI60208.1"/>
    </source>
</evidence>
<keyword evidence="4" id="KW-1185">Reference proteome</keyword>
<keyword evidence="1" id="KW-0812">Transmembrane</keyword>
<protein>
    <submittedName>
        <fullName evidence="3">DSBA oxidoreductase</fullName>
    </submittedName>
</protein>
<dbReference type="Pfam" id="PF13462">
    <property type="entry name" value="Thioredoxin_4"/>
    <property type="match status" value="1"/>
</dbReference>
<dbReference type="SUPFAM" id="SSF52833">
    <property type="entry name" value="Thioredoxin-like"/>
    <property type="match status" value="1"/>
</dbReference>
<name>A0A087AN58_9BIFI</name>
<keyword evidence="1" id="KW-1133">Transmembrane helix</keyword>